<dbReference type="EMBL" id="FN650140">
    <property type="protein sequence ID" value="CBJ13855.1"/>
    <property type="molecule type" value="Genomic_DNA"/>
</dbReference>
<organism evidence="3 4">
    <name type="scientific">Legionella longbeachae serogroup 1 (strain NSW150)</name>
    <dbReference type="NCBI Taxonomy" id="661367"/>
    <lineage>
        <taxon>Bacteria</taxon>
        <taxon>Pseudomonadati</taxon>
        <taxon>Pseudomonadota</taxon>
        <taxon>Gammaproteobacteria</taxon>
        <taxon>Legionellales</taxon>
        <taxon>Legionellaceae</taxon>
        <taxon>Legionella</taxon>
    </lineage>
</organism>
<dbReference type="AlphaFoldDB" id="D3HN05"/>
<accession>D3HN05</accession>
<gene>
    <name evidence="3" type="ordered locus">LLO_4096</name>
</gene>
<keyword evidence="4" id="KW-1185">Reference proteome</keyword>
<name>D3HN05_LEGLN</name>
<feature type="compositionally biased region" description="Pro residues" evidence="1">
    <location>
        <begin position="84"/>
        <end position="100"/>
    </location>
</feature>
<feature type="compositionally biased region" description="Low complexity" evidence="1">
    <location>
        <begin position="65"/>
        <end position="83"/>
    </location>
</feature>
<evidence type="ECO:0000313" key="4">
    <source>
        <dbReference type="Proteomes" id="UP000001060"/>
    </source>
</evidence>
<dbReference type="KEGG" id="llo:LLO_4096"/>
<reference evidence="3 4" key="1">
    <citation type="journal article" date="2010" name="PLoS Genet.">
        <title>Analysis of the Legionella longbeachae genome and transcriptome uncovers unique strategies to cause Legionnaires' disease.</title>
        <authorList>
            <person name="Cazalet C."/>
            <person name="Gomez-Valero L."/>
            <person name="Rusniok C."/>
            <person name="Lomma M."/>
            <person name="Dervins-Ravault D."/>
            <person name="Newton H."/>
            <person name="Sansom F."/>
            <person name="Jarraud S."/>
            <person name="Zidane N."/>
            <person name="Ma L."/>
            <person name="Bouchier C."/>
            <person name="Etienne J."/>
            <person name="Hartland E."/>
            <person name="Buchrieser C."/>
        </authorList>
    </citation>
    <scope>NUCLEOTIDE SEQUENCE [LARGE SCALE GENOMIC DNA]</scope>
    <source>
        <strain evidence="3 4">NSW150</strain>
    </source>
</reference>
<keyword evidence="2" id="KW-0472">Membrane</keyword>
<dbReference type="eggNOG" id="ENOG5031F52">
    <property type="taxonomic scope" value="Bacteria"/>
</dbReference>
<evidence type="ECO:0000256" key="1">
    <source>
        <dbReference type="SAM" id="MobiDB-lite"/>
    </source>
</evidence>
<keyword evidence="2" id="KW-0812">Transmembrane</keyword>
<feature type="region of interest" description="Disordered" evidence="1">
    <location>
        <begin position="65"/>
        <end position="100"/>
    </location>
</feature>
<evidence type="ECO:0000256" key="2">
    <source>
        <dbReference type="SAM" id="Phobius"/>
    </source>
</evidence>
<keyword evidence="2" id="KW-1133">Transmembrane helix</keyword>
<protein>
    <submittedName>
        <fullName evidence="3">Uncharacterized protein</fullName>
    </submittedName>
</protein>
<sequence>MYSAEDIITLKIFIQSYVDKNNLLYLIYRYSAFSVILPQKILFFAGYKKEMGIFYYVHAAGDNLSNSPNSTNSNSNINTTPSPETNPPPGINSNPGPPLF</sequence>
<proteinExistence type="predicted"/>
<feature type="transmembrane region" description="Helical" evidence="2">
    <location>
        <begin position="27"/>
        <end position="47"/>
    </location>
</feature>
<dbReference type="Proteomes" id="UP000001060">
    <property type="component" value="Chromosome"/>
</dbReference>
<evidence type="ECO:0000313" key="3">
    <source>
        <dbReference type="EMBL" id="CBJ13855.1"/>
    </source>
</evidence>
<dbReference type="HOGENOM" id="CLU_2302374_0_0_6"/>